<reference evidence="3 4" key="1">
    <citation type="submission" date="2021-03" db="EMBL/GenBank/DDBJ databases">
        <title>Lysobacter sp. nov. isolated from soil of gangwondo yeongwol, south Korea.</title>
        <authorList>
            <person name="Kim K.R."/>
            <person name="Kim K.H."/>
            <person name="Jeon C.O."/>
        </authorList>
    </citation>
    <scope>NUCLEOTIDE SEQUENCE [LARGE SCALE GENOMIC DNA]</scope>
    <source>
        <strain evidence="3 4">R19</strain>
    </source>
</reference>
<dbReference type="RefSeq" id="WP_207526515.1">
    <property type="nucleotide sequence ID" value="NZ_CP071518.1"/>
</dbReference>
<feature type="domain" description="Type II secretion system protein GspB C-terminal" evidence="2">
    <location>
        <begin position="46"/>
        <end position="103"/>
    </location>
</feature>
<evidence type="ECO:0000313" key="4">
    <source>
        <dbReference type="Proteomes" id="UP000639274"/>
    </source>
</evidence>
<dbReference type="KEGG" id="lsf:I8J32_009140"/>
<sequence length="105" mass="11173">MPASPATVSPPPPITAPPAAPVSSEFISPQATIRLADLSPEERSQLPALKVSMHMWAPAAADRFVIIDGTRLAEGDRVADATIQAIQADGVTLAWRGRQIRLPIR</sequence>
<protein>
    <submittedName>
        <fullName evidence="3">General secretion pathway protein GspB</fullName>
    </submittedName>
</protein>
<feature type="compositionally biased region" description="Pro residues" evidence="1">
    <location>
        <begin position="8"/>
        <end position="20"/>
    </location>
</feature>
<dbReference type="EMBL" id="CP071518">
    <property type="protein sequence ID" value="QSX76985.1"/>
    <property type="molecule type" value="Genomic_DNA"/>
</dbReference>
<keyword evidence="4" id="KW-1185">Reference proteome</keyword>
<gene>
    <name evidence="3" type="ORF">I8J32_009140</name>
</gene>
<evidence type="ECO:0000313" key="3">
    <source>
        <dbReference type="EMBL" id="QSX76985.1"/>
    </source>
</evidence>
<dbReference type="Proteomes" id="UP000639274">
    <property type="component" value="Chromosome"/>
</dbReference>
<feature type="region of interest" description="Disordered" evidence="1">
    <location>
        <begin position="1"/>
        <end position="22"/>
    </location>
</feature>
<evidence type="ECO:0000259" key="2">
    <source>
        <dbReference type="Pfam" id="PF16537"/>
    </source>
</evidence>
<accession>A0A974XXX6</accession>
<dbReference type="AlphaFoldDB" id="A0A974XXX6"/>
<dbReference type="Pfam" id="PF16537">
    <property type="entry name" value="T2SSB"/>
    <property type="match status" value="1"/>
</dbReference>
<dbReference type="InterPro" id="IPR032389">
    <property type="entry name" value="GspB_C"/>
</dbReference>
<name>A0A974XXX6_9GAMM</name>
<organism evidence="3 4">
    <name type="scientific">Agrilutibacter solisilvae</name>
    <dbReference type="NCBI Taxonomy" id="2763317"/>
    <lineage>
        <taxon>Bacteria</taxon>
        <taxon>Pseudomonadati</taxon>
        <taxon>Pseudomonadota</taxon>
        <taxon>Gammaproteobacteria</taxon>
        <taxon>Lysobacterales</taxon>
        <taxon>Lysobacteraceae</taxon>
        <taxon>Agrilutibacter</taxon>
    </lineage>
</organism>
<evidence type="ECO:0000256" key="1">
    <source>
        <dbReference type="SAM" id="MobiDB-lite"/>
    </source>
</evidence>
<proteinExistence type="predicted"/>
<dbReference type="GO" id="GO:0015627">
    <property type="term" value="C:type II protein secretion system complex"/>
    <property type="evidence" value="ECO:0007669"/>
    <property type="project" value="InterPro"/>
</dbReference>